<accession>A0AC35U452</accession>
<organism evidence="1 2">
    <name type="scientific">Rhabditophanes sp. KR3021</name>
    <dbReference type="NCBI Taxonomy" id="114890"/>
    <lineage>
        <taxon>Eukaryota</taxon>
        <taxon>Metazoa</taxon>
        <taxon>Ecdysozoa</taxon>
        <taxon>Nematoda</taxon>
        <taxon>Chromadorea</taxon>
        <taxon>Rhabditida</taxon>
        <taxon>Tylenchina</taxon>
        <taxon>Panagrolaimomorpha</taxon>
        <taxon>Strongyloidoidea</taxon>
        <taxon>Alloionematidae</taxon>
        <taxon>Rhabditophanes</taxon>
    </lineage>
</organism>
<dbReference type="Proteomes" id="UP000095286">
    <property type="component" value="Unplaced"/>
</dbReference>
<evidence type="ECO:0000313" key="1">
    <source>
        <dbReference type="Proteomes" id="UP000095286"/>
    </source>
</evidence>
<dbReference type="WBParaSite" id="RSKR_0000697700.1">
    <property type="protein sequence ID" value="RSKR_0000697700.1"/>
    <property type="gene ID" value="RSKR_0000697700"/>
</dbReference>
<sequence>MDDSGNRNSLNDVDNTDIHMEDFNENEVDDLDNSVNEDSDEVSDDVSDDDLDEDLDDDLEYDGTGPGIIPDQVRFLPIANISRVMKRVIPRDAKLSKEARECVQECVSEFISFISSEASEQCLEQKRKTITCEDIINAFNSLDLVKYGTILTQFLNKCKDSENTVGSAVKPTTNYDLKNKTKVMPENIRLNHQNDTPIKKFRSNNATQESGQSRSIPFEDQTSTGQMQPQTVLLHQSFAQQHKGYAVNSAQSKPLNNQNSFQHIQSNTNIINNPIQTDPHILATSHSSPSVVLSPQKLQMNVINNVPQQTGITSVPMSHEMPILVSTQNSEVGDSMNNEALVADTNAGELVPCEIMVDKNSGNYFMVAQSANGETTCIPIEKDALSAYGISPFINK</sequence>
<name>A0AC35U452_9BILA</name>
<reference evidence="2" key="1">
    <citation type="submission" date="2016-11" db="UniProtKB">
        <authorList>
            <consortium name="WormBaseParasite"/>
        </authorList>
    </citation>
    <scope>IDENTIFICATION</scope>
    <source>
        <strain evidence="2">KR3021</strain>
    </source>
</reference>
<proteinExistence type="predicted"/>
<protein>
    <submittedName>
        <fullName evidence="2">CBFD_NFYB_HMF domain-containing protein</fullName>
    </submittedName>
</protein>
<evidence type="ECO:0000313" key="2">
    <source>
        <dbReference type="WBParaSite" id="RSKR_0000697700.1"/>
    </source>
</evidence>